<feature type="transmembrane region" description="Helical" evidence="4">
    <location>
        <begin position="50"/>
        <end position="68"/>
    </location>
</feature>
<accession>A0A7W2TWE5</accession>
<feature type="transmembrane region" description="Helical" evidence="4">
    <location>
        <begin position="80"/>
        <end position="106"/>
    </location>
</feature>
<dbReference type="NCBIfam" id="TIGR00254">
    <property type="entry name" value="GGDEF"/>
    <property type="match status" value="1"/>
</dbReference>
<evidence type="ECO:0000256" key="3">
    <source>
        <dbReference type="ARBA" id="ARBA00034247"/>
    </source>
</evidence>
<name>A0A7W2TWE5_9GAMM</name>
<feature type="transmembrane region" description="Helical" evidence="4">
    <location>
        <begin position="149"/>
        <end position="168"/>
    </location>
</feature>
<dbReference type="Proteomes" id="UP000539350">
    <property type="component" value="Unassembled WGS sequence"/>
</dbReference>
<dbReference type="InterPro" id="IPR043128">
    <property type="entry name" value="Rev_trsase/Diguanyl_cyclase"/>
</dbReference>
<dbReference type="EC" id="2.7.7.65" evidence="2"/>
<feature type="transmembrane region" description="Helical" evidence="4">
    <location>
        <begin position="112"/>
        <end position="137"/>
    </location>
</feature>
<dbReference type="PROSITE" id="PS51257">
    <property type="entry name" value="PROKAR_LIPOPROTEIN"/>
    <property type="match status" value="1"/>
</dbReference>
<dbReference type="SUPFAM" id="SSF55073">
    <property type="entry name" value="Nucleotide cyclase"/>
    <property type="match status" value="1"/>
</dbReference>
<evidence type="ECO:0000259" key="5">
    <source>
        <dbReference type="PROSITE" id="PS50887"/>
    </source>
</evidence>
<protein>
    <recommendedName>
        <fullName evidence="2">diguanylate cyclase</fullName>
        <ecNumber evidence="2">2.7.7.65</ecNumber>
    </recommendedName>
</protein>
<gene>
    <name evidence="6" type="ORF">H2508_08790</name>
</gene>
<comment type="cofactor">
    <cofactor evidence="1">
        <name>Mg(2+)</name>
        <dbReference type="ChEBI" id="CHEBI:18420"/>
    </cofactor>
</comment>
<dbReference type="PANTHER" id="PTHR45138:SF9">
    <property type="entry name" value="DIGUANYLATE CYCLASE DGCM-RELATED"/>
    <property type="match status" value="1"/>
</dbReference>
<keyword evidence="4" id="KW-0472">Membrane</keyword>
<comment type="catalytic activity">
    <reaction evidence="3">
        <text>2 GTP = 3',3'-c-di-GMP + 2 diphosphate</text>
        <dbReference type="Rhea" id="RHEA:24898"/>
        <dbReference type="ChEBI" id="CHEBI:33019"/>
        <dbReference type="ChEBI" id="CHEBI:37565"/>
        <dbReference type="ChEBI" id="CHEBI:58805"/>
        <dbReference type="EC" id="2.7.7.65"/>
    </reaction>
</comment>
<dbReference type="PROSITE" id="PS50887">
    <property type="entry name" value="GGDEF"/>
    <property type="match status" value="1"/>
</dbReference>
<evidence type="ECO:0000256" key="1">
    <source>
        <dbReference type="ARBA" id="ARBA00001946"/>
    </source>
</evidence>
<keyword evidence="4" id="KW-0812">Transmembrane</keyword>
<dbReference type="FunFam" id="3.30.70.270:FF:000001">
    <property type="entry name" value="Diguanylate cyclase domain protein"/>
    <property type="match status" value="1"/>
</dbReference>
<dbReference type="AlphaFoldDB" id="A0A7W2TWE5"/>
<evidence type="ECO:0000256" key="4">
    <source>
        <dbReference type="SAM" id="Phobius"/>
    </source>
</evidence>
<evidence type="ECO:0000256" key="2">
    <source>
        <dbReference type="ARBA" id="ARBA00012528"/>
    </source>
</evidence>
<organism evidence="6 7">
    <name type="scientific">Sediminihaliea albiluteola</name>
    <dbReference type="NCBI Taxonomy" id="2758564"/>
    <lineage>
        <taxon>Bacteria</taxon>
        <taxon>Pseudomonadati</taxon>
        <taxon>Pseudomonadota</taxon>
        <taxon>Gammaproteobacteria</taxon>
        <taxon>Cellvibrionales</taxon>
        <taxon>Halieaceae</taxon>
        <taxon>Sediminihaliea</taxon>
    </lineage>
</organism>
<dbReference type="Pfam" id="PF20966">
    <property type="entry name" value="MASE6"/>
    <property type="match status" value="1"/>
</dbReference>
<dbReference type="CDD" id="cd01949">
    <property type="entry name" value="GGDEF"/>
    <property type="match status" value="1"/>
</dbReference>
<dbReference type="SMART" id="SM00267">
    <property type="entry name" value="GGDEF"/>
    <property type="match status" value="1"/>
</dbReference>
<dbReference type="GO" id="GO:0052621">
    <property type="term" value="F:diguanylate cyclase activity"/>
    <property type="evidence" value="ECO:0007669"/>
    <property type="project" value="UniProtKB-EC"/>
</dbReference>
<dbReference type="InterPro" id="IPR000160">
    <property type="entry name" value="GGDEF_dom"/>
</dbReference>
<dbReference type="Gene3D" id="3.30.70.270">
    <property type="match status" value="1"/>
</dbReference>
<feature type="transmembrane region" description="Helical" evidence="4">
    <location>
        <begin position="21"/>
        <end position="44"/>
    </location>
</feature>
<comment type="caution">
    <text evidence="6">The sequence shown here is derived from an EMBL/GenBank/DDBJ whole genome shotgun (WGS) entry which is preliminary data.</text>
</comment>
<sequence length="361" mass="40534">MLSLTKHPGINKTDIRYRQVSMLYATLIIMACYFAVLALSNLLYFKHFPIAALDIFGCVSASLVYYYARVTGQFHRASWIIITVLMLVLGGFLVLTQAAAYALMWLTLLPPIAFFLLGLRQGSYVTGFYAVAVLLYLWRGVDEWELGKLTVGAVLNIGEVILIQWFIFRHYEKSRTEAFQLLRDSASTDRLTRLWNRVRLDEFLQDTLAQAGRAELFTAVILLDIDNFKAINDERGHLYGDTVLVSLAKELRACVRQTDRVGRWGGEEFLIICPATDIDGARVLAEKIRLSVAEAIMRDTQLAVTVSLGLAVARGEVSPNALLQAADEQLYRAKDQGRNWVSVATQYVEPAQRLSLVNSAQ</sequence>
<reference evidence="6 7" key="1">
    <citation type="submission" date="2020-07" db="EMBL/GenBank/DDBJ databases">
        <title>Halieaceae bacterium, F7430, whole genome shotgun sequencing project.</title>
        <authorList>
            <person name="Jiang S."/>
            <person name="Liu Z.W."/>
            <person name="Du Z.J."/>
        </authorList>
    </citation>
    <scope>NUCLEOTIDE SEQUENCE [LARGE SCALE GENOMIC DNA]</scope>
    <source>
        <strain evidence="6 7">F7430</strain>
    </source>
</reference>
<proteinExistence type="predicted"/>
<dbReference type="InterPro" id="IPR029787">
    <property type="entry name" value="Nucleotide_cyclase"/>
</dbReference>
<evidence type="ECO:0000313" key="7">
    <source>
        <dbReference type="Proteomes" id="UP000539350"/>
    </source>
</evidence>
<dbReference type="EMBL" id="JACFXU010000014">
    <property type="protein sequence ID" value="MBA6413202.1"/>
    <property type="molecule type" value="Genomic_DNA"/>
</dbReference>
<dbReference type="PANTHER" id="PTHR45138">
    <property type="entry name" value="REGULATORY COMPONENTS OF SENSORY TRANSDUCTION SYSTEM"/>
    <property type="match status" value="1"/>
</dbReference>
<dbReference type="RefSeq" id="WP_182172006.1">
    <property type="nucleotide sequence ID" value="NZ_JACFXU010000014.1"/>
</dbReference>
<feature type="domain" description="GGDEF" evidence="5">
    <location>
        <begin position="216"/>
        <end position="346"/>
    </location>
</feature>
<dbReference type="InterPro" id="IPR050469">
    <property type="entry name" value="Diguanylate_Cyclase"/>
</dbReference>
<dbReference type="InterPro" id="IPR048435">
    <property type="entry name" value="MASE6"/>
</dbReference>
<evidence type="ECO:0000313" key="6">
    <source>
        <dbReference type="EMBL" id="MBA6413202.1"/>
    </source>
</evidence>
<keyword evidence="4" id="KW-1133">Transmembrane helix</keyword>
<dbReference type="Pfam" id="PF00990">
    <property type="entry name" value="GGDEF"/>
    <property type="match status" value="1"/>
</dbReference>
<keyword evidence="7" id="KW-1185">Reference proteome</keyword>